<name>A0A2I0JBG2_PUNGR</name>
<proteinExistence type="predicted"/>
<reference evidence="1 2" key="1">
    <citation type="submission" date="2017-11" db="EMBL/GenBank/DDBJ databases">
        <title>De-novo sequencing of pomegranate (Punica granatum L.) genome.</title>
        <authorList>
            <person name="Akparov Z."/>
            <person name="Amiraslanov A."/>
            <person name="Hajiyeva S."/>
            <person name="Abbasov M."/>
            <person name="Kaur K."/>
            <person name="Hamwieh A."/>
            <person name="Solovyev V."/>
            <person name="Salamov A."/>
            <person name="Braich B."/>
            <person name="Kosarev P."/>
            <person name="Mahmoud A."/>
            <person name="Hajiyev E."/>
            <person name="Babayeva S."/>
            <person name="Izzatullayeva V."/>
            <person name="Mammadov A."/>
            <person name="Mammadov A."/>
            <person name="Sharifova S."/>
            <person name="Ojaghi J."/>
            <person name="Eynullazada K."/>
            <person name="Bayramov B."/>
            <person name="Abdulazimova A."/>
            <person name="Shahmuradov I."/>
        </authorList>
    </citation>
    <scope>NUCLEOTIDE SEQUENCE [LARGE SCALE GENOMIC DNA]</scope>
    <source>
        <strain evidence="2">cv. AG2017</strain>
        <tissue evidence="1">Leaf</tissue>
    </source>
</reference>
<comment type="caution">
    <text evidence="1">The sequence shown here is derived from an EMBL/GenBank/DDBJ whole genome shotgun (WGS) entry which is preliminary data.</text>
</comment>
<accession>A0A2I0JBG2</accession>
<organism evidence="1 2">
    <name type="scientific">Punica granatum</name>
    <name type="common">Pomegranate</name>
    <dbReference type="NCBI Taxonomy" id="22663"/>
    <lineage>
        <taxon>Eukaryota</taxon>
        <taxon>Viridiplantae</taxon>
        <taxon>Streptophyta</taxon>
        <taxon>Embryophyta</taxon>
        <taxon>Tracheophyta</taxon>
        <taxon>Spermatophyta</taxon>
        <taxon>Magnoliopsida</taxon>
        <taxon>eudicotyledons</taxon>
        <taxon>Gunneridae</taxon>
        <taxon>Pentapetalae</taxon>
        <taxon>rosids</taxon>
        <taxon>malvids</taxon>
        <taxon>Myrtales</taxon>
        <taxon>Lythraceae</taxon>
        <taxon>Punica</taxon>
    </lineage>
</organism>
<gene>
    <name evidence="1" type="ORF">CRG98_026298</name>
</gene>
<dbReference type="AlphaFoldDB" id="A0A2I0JBG2"/>
<protein>
    <submittedName>
        <fullName evidence="1">Uncharacterized protein</fullName>
    </submittedName>
</protein>
<feature type="non-terminal residue" evidence="1">
    <location>
        <position position="1"/>
    </location>
</feature>
<dbReference type="EMBL" id="PGOL01001865">
    <property type="protein sequence ID" value="PKI53270.1"/>
    <property type="molecule type" value="Genomic_DNA"/>
</dbReference>
<evidence type="ECO:0000313" key="2">
    <source>
        <dbReference type="Proteomes" id="UP000233551"/>
    </source>
</evidence>
<evidence type="ECO:0000313" key="1">
    <source>
        <dbReference type="EMBL" id="PKI53270.1"/>
    </source>
</evidence>
<keyword evidence="2" id="KW-1185">Reference proteome</keyword>
<sequence>SQSVTHRHRFQQGTSHNKLTDAAASVIITSLKEFPGSLKLIYLSDARGGAGDEEDLAGYIFIEDGSENIERGSREEKRSEMAESGRVGWHLCMEFDETRMVGQYSCHAAKASSSRRERYISASFIDHLSGTICCWYSFDYNGYPHRLKWTGLQGSLFQLFIPPTIPYHIMVTL</sequence>
<dbReference type="Proteomes" id="UP000233551">
    <property type="component" value="Unassembled WGS sequence"/>
</dbReference>